<feature type="region of interest" description="Disordered" evidence="7">
    <location>
        <begin position="1"/>
        <end position="98"/>
    </location>
</feature>
<dbReference type="GO" id="GO:0005730">
    <property type="term" value="C:nucleolus"/>
    <property type="evidence" value="ECO:0007669"/>
    <property type="project" value="TreeGrafter"/>
</dbReference>
<name>A0AAJ0GJM2_9PEZI</name>
<dbReference type="GO" id="GO:0000055">
    <property type="term" value="P:ribosomal large subunit export from nucleus"/>
    <property type="evidence" value="ECO:0007669"/>
    <property type="project" value="TreeGrafter"/>
</dbReference>
<evidence type="ECO:0000256" key="7">
    <source>
        <dbReference type="SAM" id="MobiDB-lite"/>
    </source>
</evidence>
<evidence type="ECO:0000256" key="5">
    <source>
        <dbReference type="ARBA" id="ARBA00022517"/>
    </source>
</evidence>
<evidence type="ECO:0000256" key="1">
    <source>
        <dbReference type="ARBA" id="ARBA00004123"/>
    </source>
</evidence>
<evidence type="ECO:0000256" key="3">
    <source>
        <dbReference type="ARBA" id="ARBA00022448"/>
    </source>
</evidence>
<feature type="compositionally biased region" description="Basic and acidic residues" evidence="7">
    <location>
        <begin position="73"/>
        <end position="98"/>
    </location>
</feature>
<dbReference type="Pfam" id="PF09135">
    <property type="entry name" value="Alb1"/>
    <property type="match status" value="1"/>
</dbReference>
<dbReference type="PANTHER" id="PTHR28280">
    <property type="entry name" value="SHUTTLING PRE-60S FACTOR ECM1"/>
    <property type="match status" value="1"/>
</dbReference>
<dbReference type="InterPro" id="IPR022784">
    <property type="entry name" value="Ribosome_bgen_Alb1"/>
</dbReference>
<protein>
    <submittedName>
        <fullName evidence="8">Uncharacterized protein</fullName>
    </submittedName>
</protein>
<dbReference type="Proteomes" id="UP001271007">
    <property type="component" value="Unassembled WGS sequence"/>
</dbReference>
<dbReference type="InterPro" id="IPR053278">
    <property type="entry name" value="Pre-60S_factor_ECM1"/>
</dbReference>
<feature type="compositionally biased region" description="Basic and acidic residues" evidence="7">
    <location>
        <begin position="137"/>
        <end position="147"/>
    </location>
</feature>
<evidence type="ECO:0000256" key="6">
    <source>
        <dbReference type="ARBA" id="ARBA00023242"/>
    </source>
</evidence>
<keyword evidence="5" id="KW-0690">Ribosome biogenesis</keyword>
<dbReference type="EMBL" id="JAWDJX010000001">
    <property type="protein sequence ID" value="KAK3058870.1"/>
    <property type="molecule type" value="Genomic_DNA"/>
</dbReference>
<keyword evidence="3" id="KW-0813">Transport</keyword>
<evidence type="ECO:0000313" key="8">
    <source>
        <dbReference type="EMBL" id="KAK3058870.1"/>
    </source>
</evidence>
<proteinExistence type="predicted"/>
<keyword evidence="4" id="KW-0963">Cytoplasm</keyword>
<feature type="compositionally biased region" description="Basic residues" evidence="7">
    <location>
        <begin position="1"/>
        <end position="21"/>
    </location>
</feature>
<reference evidence="8" key="1">
    <citation type="submission" date="2023-04" db="EMBL/GenBank/DDBJ databases">
        <title>Black Yeasts Isolated from many extreme environments.</title>
        <authorList>
            <person name="Coleine C."/>
            <person name="Stajich J.E."/>
            <person name="Selbmann L."/>
        </authorList>
    </citation>
    <scope>NUCLEOTIDE SEQUENCE</scope>
    <source>
        <strain evidence="8">CCFEE 5312</strain>
    </source>
</reference>
<evidence type="ECO:0000256" key="2">
    <source>
        <dbReference type="ARBA" id="ARBA00004496"/>
    </source>
</evidence>
<feature type="region of interest" description="Disordered" evidence="7">
    <location>
        <begin position="137"/>
        <end position="196"/>
    </location>
</feature>
<comment type="subcellular location">
    <subcellularLocation>
        <location evidence="2">Cytoplasm</location>
    </subcellularLocation>
    <subcellularLocation>
        <location evidence="1">Nucleus</location>
    </subcellularLocation>
</comment>
<comment type="caution">
    <text evidence="8">The sequence shown here is derived from an EMBL/GenBank/DDBJ whole genome shotgun (WGS) entry which is preliminary data.</text>
</comment>
<sequence>MANKIPKVKKKGVSVHSRAARRGIVPAPKDEVKAPKEESTEYTPWLHNAQNAGISKKKKTKQLTRQQKVRQQKGLEHGERNTARLEKKIADSKKRSKKVQERAKEWETLNEEVKAKESEKIEAVGGVVVDEVAAKAKQEEDGAKEVEGVEMLDAEQPSEVPVTDEKMQQQEAPVLPTVPVENGKGGDELTPVDEIA</sequence>
<gene>
    <name evidence="8" type="ORF">LTR09_000435</name>
</gene>
<feature type="compositionally biased region" description="Basic residues" evidence="7">
    <location>
        <begin position="55"/>
        <end position="71"/>
    </location>
</feature>
<dbReference type="GO" id="GO:0030687">
    <property type="term" value="C:preribosome, large subunit precursor"/>
    <property type="evidence" value="ECO:0007669"/>
    <property type="project" value="TreeGrafter"/>
</dbReference>
<dbReference type="PANTHER" id="PTHR28280:SF1">
    <property type="entry name" value="SHUTTLING PRE-60S FACTOR ECM1"/>
    <property type="match status" value="1"/>
</dbReference>
<keyword evidence="9" id="KW-1185">Reference proteome</keyword>
<evidence type="ECO:0000256" key="4">
    <source>
        <dbReference type="ARBA" id="ARBA00022490"/>
    </source>
</evidence>
<dbReference type="AlphaFoldDB" id="A0AAJ0GJM2"/>
<dbReference type="GO" id="GO:0005737">
    <property type="term" value="C:cytoplasm"/>
    <property type="evidence" value="ECO:0007669"/>
    <property type="project" value="UniProtKB-SubCell"/>
</dbReference>
<accession>A0AAJ0GJM2</accession>
<feature type="compositionally biased region" description="Basic and acidic residues" evidence="7">
    <location>
        <begin position="28"/>
        <end position="39"/>
    </location>
</feature>
<organism evidence="8 9">
    <name type="scientific">Extremus antarcticus</name>
    <dbReference type="NCBI Taxonomy" id="702011"/>
    <lineage>
        <taxon>Eukaryota</taxon>
        <taxon>Fungi</taxon>
        <taxon>Dikarya</taxon>
        <taxon>Ascomycota</taxon>
        <taxon>Pezizomycotina</taxon>
        <taxon>Dothideomycetes</taxon>
        <taxon>Dothideomycetidae</taxon>
        <taxon>Mycosphaerellales</taxon>
        <taxon>Extremaceae</taxon>
        <taxon>Extremus</taxon>
    </lineage>
</organism>
<keyword evidence="6" id="KW-0539">Nucleus</keyword>
<evidence type="ECO:0000313" key="9">
    <source>
        <dbReference type="Proteomes" id="UP001271007"/>
    </source>
</evidence>